<accession>A0A5B7FNC9</accession>
<feature type="compositionally biased region" description="Acidic residues" evidence="1">
    <location>
        <begin position="288"/>
        <end position="299"/>
    </location>
</feature>
<feature type="region of interest" description="Disordered" evidence="1">
    <location>
        <begin position="261"/>
        <end position="306"/>
    </location>
</feature>
<dbReference type="EMBL" id="VSRR010006925">
    <property type="protein sequence ID" value="MPC45854.1"/>
    <property type="molecule type" value="Genomic_DNA"/>
</dbReference>
<evidence type="ECO:0000256" key="1">
    <source>
        <dbReference type="SAM" id="MobiDB-lite"/>
    </source>
</evidence>
<dbReference type="OrthoDB" id="3863715at2759"/>
<evidence type="ECO:0000313" key="3">
    <source>
        <dbReference type="Proteomes" id="UP000324222"/>
    </source>
</evidence>
<organism evidence="2 3">
    <name type="scientific">Portunus trituberculatus</name>
    <name type="common">Swimming crab</name>
    <name type="synonym">Neptunus trituberculatus</name>
    <dbReference type="NCBI Taxonomy" id="210409"/>
    <lineage>
        <taxon>Eukaryota</taxon>
        <taxon>Metazoa</taxon>
        <taxon>Ecdysozoa</taxon>
        <taxon>Arthropoda</taxon>
        <taxon>Crustacea</taxon>
        <taxon>Multicrustacea</taxon>
        <taxon>Malacostraca</taxon>
        <taxon>Eumalacostraca</taxon>
        <taxon>Eucarida</taxon>
        <taxon>Decapoda</taxon>
        <taxon>Pleocyemata</taxon>
        <taxon>Brachyura</taxon>
        <taxon>Eubrachyura</taxon>
        <taxon>Portunoidea</taxon>
        <taxon>Portunidae</taxon>
        <taxon>Portuninae</taxon>
        <taxon>Portunus</taxon>
    </lineage>
</organism>
<comment type="caution">
    <text evidence="2">The sequence shown here is derived from an EMBL/GenBank/DDBJ whole genome shotgun (WGS) entry which is preliminary data.</text>
</comment>
<dbReference type="AlphaFoldDB" id="A0A5B7FNC9"/>
<gene>
    <name evidence="2" type="ORF">E2C01_039560</name>
</gene>
<reference evidence="2 3" key="1">
    <citation type="submission" date="2019-05" db="EMBL/GenBank/DDBJ databases">
        <title>Another draft genome of Portunus trituberculatus and its Hox gene families provides insights of decapod evolution.</title>
        <authorList>
            <person name="Jeong J.-H."/>
            <person name="Song I."/>
            <person name="Kim S."/>
            <person name="Choi T."/>
            <person name="Kim D."/>
            <person name="Ryu S."/>
            <person name="Kim W."/>
        </authorList>
    </citation>
    <scope>NUCLEOTIDE SEQUENCE [LARGE SCALE GENOMIC DNA]</scope>
    <source>
        <tissue evidence="2">Muscle</tissue>
    </source>
</reference>
<dbReference type="Proteomes" id="UP000324222">
    <property type="component" value="Unassembled WGS sequence"/>
</dbReference>
<sequence length="430" mass="47561">MGPIRIKHPRPKGCGGPEATVGYLVFHAEAQRTVICHRLDVRVYEHSPDEIAVEVGLKHGWAKAEEVFKFPRSSTCKITFTDTDMAKKALLEGLNLFQIHIPGHQMRQEMFIPLLTCNRYNLVEDHLINSWPRPAGYMQCSECRSVEHTYRNCSASTEKCLNSGGEHSARAMRCPIRKEALKKKDDIWKANVQLGISYAQTAQQAPLATGPAPTDPTKTLSKGLADNGLLYIKLPSPLLLRPNDAVVRALTEGAAQVIATEGPSTAIASSATSNDDSPRTPTPVPSPSEEDAEDGEDEAAQGPLKQEVRFAFLGRSSKKKRTPSSYNDLAQHYDPDIILINSHGLSDETRTLTTSDHVPIILNISTSPILIPIPPTYKYHTTDWDAFKEHAALRMTGLSDITYVSLEEIDDALETWMTTVRTTAERVVLR</sequence>
<evidence type="ECO:0000313" key="2">
    <source>
        <dbReference type="EMBL" id="MPC45854.1"/>
    </source>
</evidence>
<name>A0A5B7FNC9_PORTR</name>
<protein>
    <submittedName>
        <fullName evidence="2">Uncharacterized protein</fullName>
    </submittedName>
</protein>
<feature type="compositionally biased region" description="Polar residues" evidence="1">
    <location>
        <begin position="262"/>
        <end position="275"/>
    </location>
</feature>
<proteinExistence type="predicted"/>
<keyword evidence="3" id="KW-1185">Reference proteome</keyword>